<name>A0ABS8I1Y7_9FIRM</name>
<dbReference type="Gene3D" id="3.40.50.11790">
    <property type="match status" value="1"/>
</dbReference>
<evidence type="ECO:0000313" key="6">
    <source>
        <dbReference type="Proteomes" id="UP001165492"/>
    </source>
</evidence>
<evidence type="ECO:0000259" key="2">
    <source>
        <dbReference type="Pfam" id="PF04984"/>
    </source>
</evidence>
<dbReference type="Proteomes" id="UP001165492">
    <property type="component" value="Unassembled WGS sequence"/>
</dbReference>
<gene>
    <name evidence="5" type="ORF">LMF89_25570</name>
</gene>
<dbReference type="Pfam" id="PF04984">
    <property type="entry name" value="Phage_sheath_1"/>
    <property type="match status" value="1"/>
</dbReference>
<protein>
    <submittedName>
        <fullName evidence="5">Phage tail sheath family protein</fullName>
    </submittedName>
</protein>
<feature type="domain" description="Tail sheath protein C-terminal" evidence="4">
    <location>
        <begin position="224"/>
        <end position="328"/>
    </location>
</feature>
<comment type="caution">
    <text evidence="5">The sequence shown here is derived from an EMBL/GenBank/DDBJ whole genome shotgun (WGS) entry which is preliminary data.</text>
</comment>
<proteinExistence type="inferred from homology"/>
<evidence type="ECO:0000313" key="5">
    <source>
        <dbReference type="EMBL" id="MCC5468707.1"/>
    </source>
</evidence>
<dbReference type="Pfam" id="PF17481">
    <property type="entry name" value="Phage_sheath_domII"/>
    <property type="match status" value="1"/>
</dbReference>
<feature type="domain" description="Phage tail sheath protein-like beta-sandwich" evidence="3">
    <location>
        <begin position="1"/>
        <end position="69"/>
    </location>
</feature>
<organism evidence="5 6">
    <name type="scientific">Pelosinus baikalensis</name>
    <dbReference type="NCBI Taxonomy" id="2892015"/>
    <lineage>
        <taxon>Bacteria</taxon>
        <taxon>Bacillati</taxon>
        <taxon>Bacillota</taxon>
        <taxon>Negativicutes</taxon>
        <taxon>Selenomonadales</taxon>
        <taxon>Sporomusaceae</taxon>
        <taxon>Pelosinus</taxon>
    </lineage>
</organism>
<evidence type="ECO:0000256" key="1">
    <source>
        <dbReference type="ARBA" id="ARBA00008005"/>
    </source>
</evidence>
<evidence type="ECO:0000259" key="4">
    <source>
        <dbReference type="Pfam" id="PF17482"/>
    </source>
</evidence>
<feature type="non-terminal residue" evidence="5">
    <location>
        <position position="1"/>
    </location>
</feature>
<dbReference type="RefSeq" id="WP_229537566.1">
    <property type="nucleotide sequence ID" value="NZ_JAJHJB010000105.1"/>
</dbReference>
<dbReference type="Gene3D" id="3.30.360.90">
    <property type="match status" value="1"/>
</dbReference>
<feature type="domain" description="Tail sheath protein subtilisin-like" evidence="2">
    <location>
        <begin position="71"/>
        <end position="217"/>
    </location>
</feature>
<dbReference type="Pfam" id="PF17482">
    <property type="entry name" value="Phage_sheath_1C"/>
    <property type="match status" value="1"/>
</dbReference>
<dbReference type="InterPro" id="IPR020287">
    <property type="entry name" value="Tail_sheath_C"/>
</dbReference>
<comment type="similarity">
    <text evidence="1">Belongs to the myoviridae tail sheath protein family.</text>
</comment>
<sequence>TRGNDIIIKASVNVVDETLMDVKTYVDDRVKDEQSVAKAEDLQANDWVTFSGNGVISATAGTTLANGTNGTVINSDYTEFLSACETQLFNVVAYPVADPTLKVSFATWVKKLRDDEGKKIVGVLADYNADYEGVINVKNGVILNDGTTLDALGAVPWVAGATAGASIVQSLTYSAYEGAVDANPRLSNLGYINGLLAGQFVFQFDGEKTKVEQDINSLHTYDQTKNQRFSKNRVIRVLDNVNNDLLKTFSDSYIGKIDNNADGQALLKQAVVDGYLQTLQDAGAIQKLDKDNDFIIDVKKSVGDEVWAKVCVQPVDSMEKIYFDVVVR</sequence>
<dbReference type="EMBL" id="JAJHJB010000105">
    <property type="protein sequence ID" value="MCC5468707.1"/>
    <property type="molecule type" value="Genomic_DNA"/>
</dbReference>
<dbReference type="InterPro" id="IPR035089">
    <property type="entry name" value="Phage_sheath_subtilisin"/>
</dbReference>
<keyword evidence="6" id="KW-1185">Reference proteome</keyword>
<evidence type="ECO:0000259" key="3">
    <source>
        <dbReference type="Pfam" id="PF17481"/>
    </source>
</evidence>
<reference evidence="5" key="1">
    <citation type="submission" date="2021-11" db="EMBL/GenBank/DDBJ databases">
        <title>Description of a new species Pelosinus isolated from the bottom sediments of Lake Baikal.</title>
        <authorList>
            <person name="Zakharyuk A."/>
        </authorList>
    </citation>
    <scope>NUCLEOTIDE SEQUENCE</scope>
    <source>
        <strain evidence="5">Bkl1</strain>
    </source>
</reference>
<dbReference type="InterPro" id="IPR035326">
    <property type="entry name" value="Beta_sandwich_Seath"/>
</dbReference>
<dbReference type="Gene3D" id="3.30.1370.220">
    <property type="match status" value="1"/>
</dbReference>
<dbReference type="Gene3D" id="2.60.40.4290">
    <property type="match status" value="1"/>
</dbReference>
<accession>A0ABS8I1Y7</accession>